<dbReference type="EMBL" id="CP002109">
    <property type="protein sequence ID" value="ADL02847.1"/>
    <property type="molecule type" value="Genomic_DNA"/>
</dbReference>
<evidence type="ECO:0000256" key="8">
    <source>
        <dbReference type="ARBA" id="ARBA00048247"/>
    </source>
</evidence>
<dbReference type="SUPFAM" id="SSF53448">
    <property type="entry name" value="Nucleotide-diphospho-sugar transferases"/>
    <property type="match status" value="1"/>
</dbReference>
<dbReference type="InterPro" id="IPR018357">
    <property type="entry name" value="Hexapep_transf_CS"/>
</dbReference>
<dbReference type="InterPro" id="IPR029044">
    <property type="entry name" value="Nucleotide-diphossugar_trans"/>
</dbReference>
<dbReference type="eggNOG" id="COG1208">
    <property type="taxonomic scope" value="Bacteria"/>
</dbReference>
<evidence type="ECO:0000256" key="2">
    <source>
        <dbReference type="ARBA" id="ARBA00007947"/>
    </source>
</evidence>
<keyword evidence="3" id="KW-0808">Transferase</keyword>
<evidence type="ECO:0000256" key="9">
    <source>
        <dbReference type="ARBA" id="ARBA00048493"/>
    </source>
</evidence>
<dbReference type="Proteomes" id="UP000001662">
    <property type="component" value="Chromosome"/>
</dbReference>
<evidence type="ECO:0000256" key="6">
    <source>
        <dbReference type="ARBA" id="ARBA00023268"/>
    </source>
</evidence>
<keyword evidence="6" id="KW-0511">Multifunctional enzyme</keyword>
<dbReference type="RefSeq" id="WP_013270947.1">
    <property type="nucleotide sequence ID" value="NC_014376.1"/>
</dbReference>
<protein>
    <submittedName>
        <fullName evidence="11">Glucose-1-phosphate thymidylyltransferase</fullName>
    </submittedName>
</protein>
<dbReference type="Pfam" id="PF12804">
    <property type="entry name" value="NTP_transf_3"/>
    <property type="match status" value="1"/>
</dbReference>
<comment type="similarity">
    <text evidence="1">In the C-terminal section; belongs to the transferase hexapeptide repeat family.</text>
</comment>
<dbReference type="eggNOG" id="COG0110">
    <property type="taxonomic scope" value="Bacteria"/>
</dbReference>
<dbReference type="PANTHER" id="PTHR43584">
    <property type="entry name" value="NUCLEOTIDYL TRANSFERASE"/>
    <property type="match status" value="1"/>
</dbReference>
<evidence type="ECO:0000256" key="4">
    <source>
        <dbReference type="ARBA" id="ARBA00022695"/>
    </source>
</evidence>
<dbReference type="Gene3D" id="2.160.10.10">
    <property type="entry name" value="Hexapeptide repeat proteins"/>
    <property type="match status" value="1"/>
</dbReference>
<dbReference type="PANTHER" id="PTHR43584:SF8">
    <property type="entry name" value="N-ACETYLMURAMATE ALPHA-1-PHOSPHATE URIDYLYLTRANSFERASE"/>
    <property type="match status" value="1"/>
</dbReference>
<dbReference type="AlphaFoldDB" id="D9R1V6"/>
<evidence type="ECO:0000259" key="10">
    <source>
        <dbReference type="Pfam" id="PF12804"/>
    </source>
</evidence>
<comment type="similarity">
    <text evidence="2">In the N-terminal section; belongs to the N-acetylglucosamine-1-phosphate uridyltransferase family.</text>
</comment>
<evidence type="ECO:0000313" key="12">
    <source>
        <dbReference type="Proteomes" id="UP000001662"/>
    </source>
</evidence>
<dbReference type="Gene3D" id="3.90.550.10">
    <property type="entry name" value="Spore Coat Polysaccharide Biosynthesis Protein SpsA, Chain A"/>
    <property type="match status" value="1"/>
</dbReference>
<reference evidence="11" key="1">
    <citation type="submission" date="2010-07" db="EMBL/GenBank/DDBJ databases">
        <title>Complete sequence of Clostridium saccharolyticum WM1.</title>
        <authorList>
            <consortium name="US DOE Joint Genome Institute"/>
            <person name="Lucas S."/>
            <person name="Copeland A."/>
            <person name="Lapidus A."/>
            <person name="Cheng J.-F."/>
            <person name="Bruce D."/>
            <person name="Goodwin L."/>
            <person name="Pitluck S."/>
            <person name="Chertkov O."/>
            <person name="Detter J.C."/>
            <person name="Han C."/>
            <person name="Tapia R."/>
            <person name="Land M."/>
            <person name="Hauser L."/>
            <person name="Chang Y.-J."/>
            <person name="Jeffries C."/>
            <person name="Kyrpides N."/>
            <person name="Ivanova N."/>
            <person name="Mikhailova N."/>
            <person name="Mouttaki H."/>
            <person name="Lin L."/>
            <person name="Zhou J."/>
            <person name="Hemme C.L."/>
            <person name="Woyke T."/>
        </authorList>
    </citation>
    <scope>NUCLEOTIDE SEQUENCE [LARGE SCALE GENOMIC DNA]</scope>
    <source>
        <strain evidence="11">WM1</strain>
    </source>
</reference>
<organism evidence="11 12">
    <name type="scientific">Lacrimispora saccharolytica (strain ATCC 35040 / DSM 2544 / NRCC 2533 / WM1)</name>
    <name type="common">Clostridium saccharolyticum</name>
    <dbReference type="NCBI Taxonomy" id="610130"/>
    <lineage>
        <taxon>Bacteria</taxon>
        <taxon>Bacillati</taxon>
        <taxon>Bacillota</taxon>
        <taxon>Clostridia</taxon>
        <taxon>Lachnospirales</taxon>
        <taxon>Lachnospiraceae</taxon>
        <taxon>Lacrimispora</taxon>
    </lineage>
</organism>
<keyword evidence="12" id="KW-1185">Reference proteome</keyword>
<comment type="catalytic activity">
    <reaction evidence="9">
        <text>N-acetyl-alpha-D-glucosamine 1-phosphate + UTP + H(+) = UDP-N-acetyl-alpha-D-glucosamine + diphosphate</text>
        <dbReference type="Rhea" id="RHEA:13509"/>
        <dbReference type="ChEBI" id="CHEBI:15378"/>
        <dbReference type="ChEBI" id="CHEBI:33019"/>
        <dbReference type="ChEBI" id="CHEBI:46398"/>
        <dbReference type="ChEBI" id="CHEBI:57705"/>
        <dbReference type="ChEBI" id="CHEBI:57776"/>
        <dbReference type="EC" id="2.7.7.23"/>
    </reaction>
</comment>
<keyword evidence="5" id="KW-0677">Repeat</keyword>
<evidence type="ECO:0000256" key="5">
    <source>
        <dbReference type="ARBA" id="ARBA00022737"/>
    </source>
</evidence>
<feature type="domain" description="MobA-like NTP transferase" evidence="10">
    <location>
        <begin position="3"/>
        <end position="131"/>
    </location>
</feature>
<dbReference type="PaxDb" id="610130-Closa_0207"/>
<keyword evidence="4" id="KW-0548">Nucleotidyltransferase</keyword>
<evidence type="ECO:0000256" key="1">
    <source>
        <dbReference type="ARBA" id="ARBA00007707"/>
    </source>
</evidence>
<dbReference type="HOGENOM" id="CLU_607940_0_0_9"/>
<dbReference type="Pfam" id="PF00132">
    <property type="entry name" value="Hexapep"/>
    <property type="match status" value="2"/>
</dbReference>
<evidence type="ECO:0000256" key="3">
    <source>
        <dbReference type="ARBA" id="ARBA00022679"/>
    </source>
</evidence>
<gene>
    <name evidence="11" type="ordered locus">Closa_0207</name>
</gene>
<dbReference type="InterPro" id="IPR025877">
    <property type="entry name" value="MobA-like_NTP_Trfase"/>
</dbReference>
<dbReference type="InterPro" id="IPR011004">
    <property type="entry name" value="Trimer_LpxA-like_sf"/>
</dbReference>
<evidence type="ECO:0000313" key="11">
    <source>
        <dbReference type="EMBL" id="ADL02847.1"/>
    </source>
</evidence>
<dbReference type="PROSITE" id="PS00101">
    <property type="entry name" value="HEXAPEP_TRANSFERASES"/>
    <property type="match status" value="1"/>
</dbReference>
<dbReference type="GO" id="GO:0003977">
    <property type="term" value="F:UDP-N-acetylglucosamine diphosphorylase activity"/>
    <property type="evidence" value="ECO:0007669"/>
    <property type="project" value="UniProtKB-EC"/>
</dbReference>
<dbReference type="KEGG" id="csh:Closa_0207"/>
<proteinExistence type="inferred from homology"/>
<dbReference type="GO" id="GO:0019134">
    <property type="term" value="F:glucosamine-1-phosphate N-acetyltransferase activity"/>
    <property type="evidence" value="ECO:0007669"/>
    <property type="project" value="UniProtKB-EC"/>
</dbReference>
<dbReference type="SUPFAM" id="SSF51161">
    <property type="entry name" value="Trimeric LpxA-like enzymes"/>
    <property type="match status" value="1"/>
</dbReference>
<sequence length="452" mass="49897">MKAMILCGGSGKKIWPFNDKNQKSCLPVGGVPNVERIVRQLKRAEFEEITLITGYQEKQVKYLLRQYPGLHFLSATDANMNEVIAGQMSEDDGTLLYYGDIYLEDADLNHLLEVYQERGTSVLLERQVGNFDATNYICAAANEMVQAYYGHPRPHYVNARSGGVFALEGQMTEYIRNAPGRFLNMPVGGMSPDGFYLEQCLQTALEDGIEIAAVYVSEVFTDIDLPWDIMEANHLYCQHIVGSMREDKLAKGSEISSMAVIKGKISLGENSRIGDRVIIEGNCQIGNDTVIENGAIIGKNVVIGNNCLVQHYCKISDHTVIGNNNKIGYLAEVTGVTFDRVAAVHNCELYGVIGTNVDIAANCQTGIVKFNDAESWQKAGDKRYHSRFSNGVFIGDYTRTGICNVFLPGIKIGSNCALGPGFIADHDVASNSVIIVKQEIERREWGASKYGW</sequence>
<evidence type="ECO:0000256" key="7">
    <source>
        <dbReference type="ARBA" id="ARBA00023315"/>
    </source>
</evidence>
<dbReference type="STRING" id="610130.Closa_0207"/>
<comment type="catalytic activity">
    <reaction evidence="8">
        <text>alpha-D-glucosamine 1-phosphate + acetyl-CoA = N-acetyl-alpha-D-glucosamine 1-phosphate + CoA + H(+)</text>
        <dbReference type="Rhea" id="RHEA:13725"/>
        <dbReference type="ChEBI" id="CHEBI:15378"/>
        <dbReference type="ChEBI" id="CHEBI:57287"/>
        <dbReference type="ChEBI" id="CHEBI:57288"/>
        <dbReference type="ChEBI" id="CHEBI:57776"/>
        <dbReference type="ChEBI" id="CHEBI:58516"/>
        <dbReference type="EC" id="2.3.1.157"/>
    </reaction>
</comment>
<name>D9R1V6_LACSW</name>
<dbReference type="InterPro" id="IPR001451">
    <property type="entry name" value="Hexapep"/>
</dbReference>
<accession>D9R1V6</accession>
<dbReference type="InterPro" id="IPR050065">
    <property type="entry name" value="GlmU-like"/>
</dbReference>
<keyword evidence="7" id="KW-0012">Acyltransferase</keyword>